<sequence length="282" mass="31955">MALHLPWGFIFGLLGNVLSCMVCLAPAPTFYQIFKKKTSEGFQSLPYVIALLSAMLWLFYAVFAKDATLLITVNSFTFLLEIAYLTLYFFYATKKDKILTTKLVFLFNVLGFGSISIVAMFILHGNQRVNVLGWICMIFALSVFVAPLAIVRKVIKTKSVEFMPISLSFFLTLSAVMWFLYGFLRKDYYVAIPNVLGFIFGMLQMLLYAIYRKPRKSLEKPTLGESSEHVIDVSKLGANTCCELNTEVAAPKNENDHEEVDDNHVKEQPKKINEDKDLSDTV</sequence>
<evidence type="ECO:0000256" key="12">
    <source>
        <dbReference type="SAM" id="SignalP"/>
    </source>
</evidence>
<dbReference type="Gene3D" id="1.20.1280.290">
    <property type="match status" value="2"/>
</dbReference>
<dbReference type="PANTHER" id="PTHR10791:SF226">
    <property type="entry name" value="BIDIRECTIONAL SUGAR TRANSPORTER SWEET"/>
    <property type="match status" value="1"/>
</dbReference>
<evidence type="ECO:0000313" key="13">
    <source>
        <dbReference type="EMBL" id="OAY48002.1"/>
    </source>
</evidence>
<gene>
    <name evidence="13" type="ORF">MANES_06G123300v8</name>
</gene>
<dbReference type="OMA" id="IGTGPQQ"/>
<dbReference type="FunFam" id="1.20.1280.290:FF:000001">
    <property type="entry name" value="Bidirectional sugar transporter SWEET"/>
    <property type="match status" value="1"/>
</dbReference>
<keyword evidence="4" id="KW-1003">Cell membrane</keyword>
<dbReference type="GO" id="GO:0016020">
    <property type="term" value="C:membrane"/>
    <property type="evidence" value="ECO:0000318"/>
    <property type="project" value="GO_Central"/>
</dbReference>
<feature type="region of interest" description="Disordered" evidence="11">
    <location>
        <begin position="247"/>
        <end position="282"/>
    </location>
</feature>
<dbReference type="PANTHER" id="PTHR10791">
    <property type="entry name" value="RAG1-ACTIVATING PROTEIN 1"/>
    <property type="match status" value="1"/>
</dbReference>
<keyword evidence="8 10" id="KW-1133">Transmembrane helix</keyword>
<dbReference type="OrthoDB" id="409725at2759"/>
<dbReference type="GO" id="GO:0051119">
    <property type="term" value="F:sugar transmembrane transporter activity"/>
    <property type="evidence" value="ECO:0000318"/>
    <property type="project" value="GO_Central"/>
</dbReference>
<dbReference type="Pfam" id="PF03083">
    <property type="entry name" value="MtN3_slv"/>
    <property type="match status" value="2"/>
</dbReference>
<comment type="function">
    <text evidence="10">Mediates both low-affinity uptake and efflux of sugar across the membrane.</text>
</comment>
<dbReference type="GO" id="GO:0008515">
    <property type="term" value="F:sucrose transmembrane transporter activity"/>
    <property type="evidence" value="ECO:0007669"/>
    <property type="project" value="UniProtKB-ARBA"/>
</dbReference>
<evidence type="ECO:0000256" key="6">
    <source>
        <dbReference type="ARBA" id="ARBA00022692"/>
    </source>
</evidence>
<keyword evidence="6 10" id="KW-0812">Transmembrane</keyword>
<evidence type="ECO:0000256" key="10">
    <source>
        <dbReference type="RuleBase" id="RU910715"/>
    </source>
</evidence>
<evidence type="ECO:0000256" key="9">
    <source>
        <dbReference type="ARBA" id="ARBA00023136"/>
    </source>
</evidence>
<comment type="caution">
    <text evidence="13">The sequence shown here is derived from an EMBL/GenBank/DDBJ whole genome shotgun (WGS) entry which is preliminary data.</text>
</comment>
<feature type="transmembrane region" description="Helical" evidence="10">
    <location>
        <begin position="69"/>
        <end position="91"/>
    </location>
</feature>
<dbReference type="InterPro" id="IPR004316">
    <property type="entry name" value="SWEET_rpt"/>
</dbReference>
<organism evidence="13 14">
    <name type="scientific">Manihot esculenta</name>
    <name type="common">Cassava</name>
    <name type="synonym">Jatropha manihot</name>
    <dbReference type="NCBI Taxonomy" id="3983"/>
    <lineage>
        <taxon>Eukaryota</taxon>
        <taxon>Viridiplantae</taxon>
        <taxon>Streptophyta</taxon>
        <taxon>Embryophyta</taxon>
        <taxon>Tracheophyta</taxon>
        <taxon>Spermatophyta</taxon>
        <taxon>Magnoliopsida</taxon>
        <taxon>eudicotyledons</taxon>
        <taxon>Gunneridae</taxon>
        <taxon>Pentapetalae</taxon>
        <taxon>rosids</taxon>
        <taxon>fabids</taxon>
        <taxon>Malpighiales</taxon>
        <taxon>Euphorbiaceae</taxon>
        <taxon>Crotonoideae</taxon>
        <taxon>Manihoteae</taxon>
        <taxon>Manihot</taxon>
    </lineage>
</organism>
<reference evidence="14" key="1">
    <citation type="journal article" date="2016" name="Nat. Biotechnol.">
        <title>Sequencing wild and cultivated cassava and related species reveals extensive interspecific hybridization and genetic diversity.</title>
        <authorList>
            <person name="Bredeson J.V."/>
            <person name="Lyons J.B."/>
            <person name="Prochnik S.E."/>
            <person name="Wu G.A."/>
            <person name="Ha C.M."/>
            <person name="Edsinger-Gonzales E."/>
            <person name="Grimwood J."/>
            <person name="Schmutz J."/>
            <person name="Rabbi I.Y."/>
            <person name="Egesi C."/>
            <person name="Nauluvula P."/>
            <person name="Lebot V."/>
            <person name="Ndunguru J."/>
            <person name="Mkamilo G."/>
            <person name="Bart R.S."/>
            <person name="Setter T.L."/>
            <person name="Gleadow R.M."/>
            <person name="Kulakow P."/>
            <person name="Ferguson M.E."/>
            <person name="Rounsley S."/>
            <person name="Rokhsar D.S."/>
        </authorList>
    </citation>
    <scope>NUCLEOTIDE SEQUENCE [LARGE SCALE GENOMIC DNA]</scope>
    <source>
        <strain evidence="14">cv. AM560-2</strain>
    </source>
</reference>
<dbReference type="EMBL" id="CM004392">
    <property type="protein sequence ID" value="OAY48002.1"/>
    <property type="molecule type" value="Genomic_DNA"/>
</dbReference>
<keyword evidence="7" id="KW-0677">Repeat</keyword>
<evidence type="ECO:0000313" key="14">
    <source>
        <dbReference type="Proteomes" id="UP000091857"/>
    </source>
</evidence>
<feature type="transmembrane region" description="Helical" evidence="10">
    <location>
        <begin position="190"/>
        <end position="211"/>
    </location>
</feature>
<dbReference type="Proteomes" id="UP000091857">
    <property type="component" value="Chromosome 6"/>
</dbReference>
<comment type="subcellular location">
    <subcellularLocation>
        <location evidence="1 10">Cell membrane</location>
        <topology evidence="1 10">Multi-pass membrane protein</topology>
    </subcellularLocation>
</comment>
<comment type="similarity">
    <text evidence="2 10">Belongs to the SWEET sugar transporter family.</text>
</comment>
<keyword evidence="12" id="KW-0732">Signal</keyword>
<dbReference type="AlphaFoldDB" id="A0A2C9VQC4"/>
<keyword evidence="5 10" id="KW-0762">Sugar transport</keyword>
<feature type="signal peptide" evidence="12">
    <location>
        <begin position="1"/>
        <end position="19"/>
    </location>
</feature>
<name>A0A2C9VQC4_MANES</name>
<feature type="transmembrane region" description="Helical" evidence="10">
    <location>
        <begin position="131"/>
        <end position="150"/>
    </location>
</feature>
<keyword evidence="3 10" id="KW-0813">Transport</keyword>
<dbReference type="GO" id="GO:0005886">
    <property type="term" value="C:plasma membrane"/>
    <property type="evidence" value="ECO:0007669"/>
    <property type="project" value="UniProtKB-SubCell"/>
</dbReference>
<dbReference type="Gramene" id="Manes.06G123300.1.v8.1">
    <property type="protein sequence ID" value="Manes.06G123300.1.v8.1.CDS"/>
    <property type="gene ID" value="Manes.06G123300.v8.1"/>
</dbReference>
<dbReference type="FunFam" id="1.20.1280.290:FF:000003">
    <property type="entry name" value="Bidirectional sugar transporter SWEET"/>
    <property type="match status" value="1"/>
</dbReference>
<evidence type="ECO:0000256" key="2">
    <source>
        <dbReference type="ARBA" id="ARBA00007809"/>
    </source>
</evidence>
<evidence type="ECO:0000256" key="5">
    <source>
        <dbReference type="ARBA" id="ARBA00022597"/>
    </source>
</evidence>
<dbReference type="GO" id="GO:0008643">
    <property type="term" value="P:carbohydrate transport"/>
    <property type="evidence" value="ECO:0000318"/>
    <property type="project" value="GO_Central"/>
</dbReference>
<evidence type="ECO:0000256" key="1">
    <source>
        <dbReference type="ARBA" id="ARBA00004651"/>
    </source>
</evidence>
<feature type="compositionally biased region" description="Basic and acidic residues" evidence="11">
    <location>
        <begin position="262"/>
        <end position="282"/>
    </location>
</feature>
<keyword evidence="9 10" id="KW-0472">Membrane</keyword>
<feature type="transmembrane region" description="Helical" evidence="10">
    <location>
        <begin position="6"/>
        <end position="25"/>
    </location>
</feature>
<dbReference type="InterPro" id="IPR047664">
    <property type="entry name" value="SWEET"/>
</dbReference>
<evidence type="ECO:0000256" key="4">
    <source>
        <dbReference type="ARBA" id="ARBA00022475"/>
    </source>
</evidence>
<feature type="transmembrane region" description="Helical" evidence="10">
    <location>
        <begin position="103"/>
        <end position="125"/>
    </location>
</feature>
<proteinExistence type="inferred from homology"/>
<feature type="transmembrane region" description="Helical" evidence="10">
    <location>
        <begin position="162"/>
        <end position="184"/>
    </location>
</feature>
<protein>
    <recommendedName>
        <fullName evidence="10">Bidirectional sugar transporter SWEET</fullName>
    </recommendedName>
</protein>
<feature type="chain" id="PRO_5012067434" description="Bidirectional sugar transporter SWEET" evidence="12">
    <location>
        <begin position="20"/>
        <end position="282"/>
    </location>
</feature>
<evidence type="ECO:0000256" key="7">
    <source>
        <dbReference type="ARBA" id="ARBA00022737"/>
    </source>
</evidence>
<keyword evidence="14" id="KW-1185">Reference proteome</keyword>
<evidence type="ECO:0000256" key="8">
    <source>
        <dbReference type="ARBA" id="ARBA00022989"/>
    </source>
</evidence>
<feature type="transmembrane region" description="Helical" evidence="10">
    <location>
        <begin position="45"/>
        <end position="63"/>
    </location>
</feature>
<evidence type="ECO:0000256" key="3">
    <source>
        <dbReference type="ARBA" id="ARBA00022448"/>
    </source>
</evidence>
<evidence type="ECO:0000256" key="11">
    <source>
        <dbReference type="SAM" id="MobiDB-lite"/>
    </source>
</evidence>
<accession>A0A2C9VQC4</accession>